<gene>
    <name evidence="4" type="ORF">CLUMA_CG014477</name>
</gene>
<reference evidence="4 5" key="1">
    <citation type="submission" date="2015-04" db="EMBL/GenBank/DDBJ databases">
        <authorList>
            <person name="Syromyatnikov M.Y."/>
            <person name="Popov V.N."/>
        </authorList>
    </citation>
    <scope>NUCLEOTIDE SEQUENCE [LARGE SCALE GENOMIC DNA]</scope>
</reference>
<dbReference type="GO" id="GO:0005778">
    <property type="term" value="C:peroxisomal membrane"/>
    <property type="evidence" value="ECO:0007669"/>
    <property type="project" value="TreeGrafter"/>
</dbReference>
<name>A0A1J1IP15_9DIPT</name>
<evidence type="ECO:0000256" key="1">
    <source>
        <dbReference type="ARBA" id="ARBA00006326"/>
    </source>
</evidence>
<feature type="region of interest" description="Disordered" evidence="3">
    <location>
        <begin position="27"/>
        <end position="55"/>
    </location>
</feature>
<evidence type="ECO:0000313" key="4">
    <source>
        <dbReference type="EMBL" id="CRL01474.1"/>
    </source>
</evidence>
<dbReference type="PANTHER" id="PTHR12774">
    <property type="entry name" value="PEROXISOMAL BIOGENESIS FACTOR 19"/>
    <property type="match status" value="1"/>
</dbReference>
<proteinExistence type="inferred from homology"/>
<organism evidence="4 5">
    <name type="scientific">Clunio marinus</name>
    <dbReference type="NCBI Taxonomy" id="568069"/>
    <lineage>
        <taxon>Eukaryota</taxon>
        <taxon>Metazoa</taxon>
        <taxon>Ecdysozoa</taxon>
        <taxon>Arthropoda</taxon>
        <taxon>Hexapoda</taxon>
        <taxon>Insecta</taxon>
        <taxon>Pterygota</taxon>
        <taxon>Neoptera</taxon>
        <taxon>Endopterygota</taxon>
        <taxon>Diptera</taxon>
        <taxon>Nematocera</taxon>
        <taxon>Chironomoidea</taxon>
        <taxon>Chironomidae</taxon>
        <taxon>Clunio</taxon>
    </lineage>
</organism>
<accession>A0A1J1IP15</accession>
<sequence length="286" mass="31478">MSDKKVDQIVKDDELDELLDSALEDFDTVATKNEASSSSSKKKSDDEVEDPPMETLWNDEFIAQQAKMFEKQMGDIFGAGDKEVTPEQLNLGFQRIAEAAALAVDPNSSQLPQVDPAFTQSISDVLKGLSEGQENLQQPFSTDDIAGMFGNVNLNESGDNNAFLPFMQGMMQSLLSAEVLLPSLKEIVTKYPAWLAENGSKITADEKERYENQLKLMQEVCGELEKEKANDSAEVKKERFNIVLDRMQKMQELGQPPSDLVGDGAENVIPNLADGSLPTGDQCSIM</sequence>
<dbReference type="InterPro" id="IPR038322">
    <property type="entry name" value="Pex19_C_sf"/>
</dbReference>
<dbReference type="AlphaFoldDB" id="A0A1J1IP15"/>
<dbReference type="STRING" id="568069.A0A1J1IP15"/>
<dbReference type="Gene3D" id="1.20.120.900">
    <property type="entry name" value="Pex19, mPTS binding domain"/>
    <property type="match status" value="1"/>
</dbReference>
<evidence type="ECO:0000313" key="5">
    <source>
        <dbReference type="Proteomes" id="UP000183832"/>
    </source>
</evidence>
<comment type="similarity">
    <text evidence="1">Belongs to the peroxin-19 family.</text>
</comment>
<dbReference type="Pfam" id="PF04614">
    <property type="entry name" value="Pex19"/>
    <property type="match status" value="1"/>
</dbReference>
<evidence type="ECO:0000256" key="2">
    <source>
        <dbReference type="ARBA" id="ARBA00029688"/>
    </source>
</evidence>
<dbReference type="OrthoDB" id="21292at2759"/>
<dbReference type="PANTHER" id="PTHR12774:SF2">
    <property type="entry name" value="PEROXISOMAL BIOGENESIS FACTOR 19"/>
    <property type="match status" value="1"/>
</dbReference>
<dbReference type="EMBL" id="CVRI01000055">
    <property type="protein sequence ID" value="CRL01474.1"/>
    <property type="molecule type" value="Genomic_DNA"/>
</dbReference>
<dbReference type="GO" id="GO:0045046">
    <property type="term" value="P:protein import into peroxisome membrane"/>
    <property type="evidence" value="ECO:0007669"/>
    <property type="project" value="TreeGrafter"/>
</dbReference>
<protein>
    <recommendedName>
        <fullName evidence="2">Peroxin-19</fullName>
    </recommendedName>
</protein>
<keyword evidence="5" id="KW-1185">Reference proteome</keyword>
<dbReference type="InterPro" id="IPR006708">
    <property type="entry name" value="Pex19"/>
</dbReference>
<dbReference type="Proteomes" id="UP000183832">
    <property type="component" value="Unassembled WGS sequence"/>
</dbReference>
<evidence type="ECO:0000256" key="3">
    <source>
        <dbReference type="SAM" id="MobiDB-lite"/>
    </source>
</evidence>
<dbReference type="GO" id="GO:0033328">
    <property type="term" value="F:peroxisome membrane targeting sequence binding"/>
    <property type="evidence" value="ECO:0007669"/>
    <property type="project" value="TreeGrafter"/>
</dbReference>